<dbReference type="Pfam" id="PF07690">
    <property type="entry name" value="MFS_1"/>
    <property type="match status" value="1"/>
</dbReference>
<evidence type="ECO:0000259" key="8">
    <source>
        <dbReference type="PROSITE" id="PS50850"/>
    </source>
</evidence>
<evidence type="ECO:0000256" key="6">
    <source>
        <dbReference type="SAM" id="MobiDB-lite"/>
    </source>
</evidence>
<dbReference type="InterPro" id="IPR011701">
    <property type="entry name" value="MFS"/>
</dbReference>
<keyword evidence="3 7" id="KW-0812">Transmembrane</keyword>
<protein>
    <submittedName>
        <fullName evidence="9">DHA1 family inner membrane transport protein</fullName>
    </submittedName>
</protein>
<feature type="domain" description="Major facilitator superfamily (MFS) profile" evidence="8">
    <location>
        <begin position="26"/>
        <end position="404"/>
    </location>
</feature>
<dbReference type="PANTHER" id="PTHR43124">
    <property type="entry name" value="PURINE EFFLUX PUMP PBUE"/>
    <property type="match status" value="1"/>
</dbReference>
<dbReference type="InterPro" id="IPR036259">
    <property type="entry name" value="MFS_trans_sf"/>
</dbReference>
<name>A0A8H9Y7Q6_9CORY</name>
<dbReference type="Gene3D" id="1.20.1250.20">
    <property type="entry name" value="MFS general substrate transporter like domains"/>
    <property type="match status" value="1"/>
</dbReference>
<keyword evidence="5 7" id="KW-0472">Membrane</keyword>
<accession>A0A8H9Y7Q6</accession>
<gene>
    <name evidence="9" type="ORF">FHU32_000816</name>
</gene>
<dbReference type="PANTHER" id="PTHR43124:SF3">
    <property type="entry name" value="CHLORAMPHENICOL EFFLUX PUMP RV0191"/>
    <property type="match status" value="1"/>
</dbReference>
<evidence type="ECO:0000256" key="2">
    <source>
        <dbReference type="ARBA" id="ARBA00022475"/>
    </source>
</evidence>
<feature type="transmembrane region" description="Helical" evidence="7">
    <location>
        <begin position="121"/>
        <end position="142"/>
    </location>
</feature>
<feature type="transmembrane region" description="Helical" evidence="7">
    <location>
        <begin position="285"/>
        <end position="303"/>
    </location>
</feature>
<comment type="subcellular location">
    <subcellularLocation>
        <location evidence="1">Cell membrane</location>
        <topology evidence="1">Multi-pass membrane protein</topology>
    </subcellularLocation>
</comment>
<dbReference type="InterPro" id="IPR050189">
    <property type="entry name" value="MFS_Efflux_Transporters"/>
</dbReference>
<feature type="transmembrane region" description="Helical" evidence="7">
    <location>
        <begin position="221"/>
        <end position="246"/>
    </location>
</feature>
<dbReference type="EMBL" id="JACHWT010000003">
    <property type="protein sequence ID" value="MBB3115600.1"/>
    <property type="molecule type" value="Genomic_DNA"/>
</dbReference>
<feature type="transmembrane region" description="Helical" evidence="7">
    <location>
        <begin position="309"/>
        <end position="331"/>
    </location>
</feature>
<dbReference type="CDD" id="cd17324">
    <property type="entry name" value="MFS_NepI_like"/>
    <property type="match status" value="1"/>
</dbReference>
<comment type="caution">
    <text evidence="9">The sequence shown here is derived from an EMBL/GenBank/DDBJ whole genome shotgun (WGS) entry which is preliminary data.</text>
</comment>
<feature type="transmembrane region" description="Helical" evidence="7">
    <location>
        <begin position="62"/>
        <end position="80"/>
    </location>
</feature>
<evidence type="ECO:0000313" key="10">
    <source>
        <dbReference type="Proteomes" id="UP000612712"/>
    </source>
</evidence>
<organism evidence="9 10">
    <name type="scientific">Corynebacterium bovis DSM 20582 = CIP 54.80</name>
    <dbReference type="NCBI Taxonomy" id="927655"/>
    <lineage>
        <taxon>Bacteria</taxon>
        <taxon>Bacillati</taxon>
        <taxon>Actinomycetota</taxon>
        <taxon>Actinomycetes</taxon>
        <taxon>Mycobacteriales</taxon>
        <taxon>Corynebacteriaceae</taxon>
        <taxon>Corynebacterium</taxon>
    </lineage>
</organism>
<feature type="transmembrane region" description="Helical" evidence="7">
    <location>
        <begin position="379"/>
        <end position="399"/>
    </location>
</feature>
<evidence type="ECO:0000313" key="9">
    <source>
        <dbReference type="EMBL" id="MBB3115600.1"/>
    </source>
</evidence>
<dbReference type="GO" id="GO:0022857">
    <property type="term" value="F:transmembrane transporter activity"/>
    <property type="evidence" value="ECO:0007669"/>
    <property type="project" value="InterPro"/>
</dbReference>
<feature type="transmembrane region" description="Helical" evidence="7">
    <location>
        <begin position="178"/>
        <end position="200"/>
    </location>
</feature>
<feature type="region of interest" description="Disordered" evidence="6">
    <location>
        <begin position="1"/>
        <end position="20"/>
    </location>
</feature>
<feature type="transmembrane region" description="Helical" evidence="7">
    <location>
        <begin position="258"/>
        <end position="278"/>
    </location>
</feature>
<dbReference type="SUPFAM" id="SSF103473">
    <property type="entry name" value="MFS general substrate transporter"/>
    <property type="match status" value="1"/>
</dbReference>
<evidence type="ECO:0000256" key="3">
    <source>
        <dbReference type="ARBA" id="ARBA00022692"/>
    </source>
</evidence>
<evidence type="ECO:0000256" key="5">
    <source>
        <dbReference type="ARBA" id="ARBA00023136"/>
    </source>
</evidence>
<dbReference type="InterPro" id="IPR020846">
    <property type="entry name" value="MFS_dom"/>
</dbReference>
<dbReference type="Proteomes" id="UP000612712">
    <property type="component" value="Unassembled WGS sequence"/>
</dbReference>
<dbReference type="GO" id="GO:0005886">
    <property type="term" value="C:plasma membrane"/>
    <property type="evidence" value="ECO:0007669"/>
    <property type="project" value="UniProtKB-SubCell"/>
</dbReference>
<dbReference type="AlphaFoldDB" id="A0A8H9Y7Q6"/>
<feature type="transmembrane region" description="Helical" evidence="7">
    <location>
        <begin position="154"/>
        <end position="172"/>
    </location>
</feature>
<evidence type="ECO:0000256" key="7">
    <source>
        <dbReference type="SAM" id="Phobius"/>
    </source>
</evidence>
<keyword evidence="2" id="KW-1003">Cell membrane</keyword>
<reference evidence="9" key="1">
    <citation type="submission" date="2020-08" db="EMBL/GenBank/DDBJ databases">
        <title>Sequencing the genomes of 1000 actinobacteria strains.</title>
        <authorList>
            <person name="Klenk H.-P."/>
        </authorList>
    </citation>
    <scope>NUCLEOTIDE SEQUENCE</scope>
    <source>
        <strain evidence="9">DSM 20582</strain>
    </source>
</reference>
<proteinExistence type="predicted"/>
<keyword evidence="4 7" id="KW-1133">Transmembrane helix</keyword>
<evidence type="ECO:0000256" key="4">
    <source>
        <dbReference type="ARBA" id="ARBA00022989"/>
    </source>
</evidence>
<feature type="transmembrane region" description="Helical" evidence="7">
    <location>
        <begin position="24"/>
        <end position="50"/>
    </location>
</feature>
<sequence length="408" mass="42335">MTSPAFARRRPVPRQTEMGSRRRTIATLALALGGFGIGTTEFVAMGLLNLIAGDFGISEGEAGHVITAYALGVVVGAPLITTLTGRIPRRRVIILLMVAFTVGNGLSVFAGSYGMLMVARFIAALPHGAYFAVSALIAASMAPEGRRGAAIAQVNLGLSVATVVGVPVAQWLGQTFGWNTAFALVALIGVATLIGLWISLPHMTSMPVTAARTELGALTNPQVMLTLLLGTVGFGGMFAVYSYISWTMTDRAGFPADLMWLVLMVYGVGMVAGTWLGGRISDRNVEFGILGALVTLIVILLAFTVTSRYALPAIVNFGLIGMTGSILVPNLQARLMDVAGDAQNLAGSMNQSALNLANAGGAAVGGAVINAGYGYAAPAFAGAGMAVCAIVVWVPTYLLRRRQLRAVS</sequence>
<feature type="transmembrane region" description="Helical" evidence="7">
    <location>
        <begin position="352"/>
        <end position="373"/>
    </location>
</feature>
<evidence type="ECO:0000256" key="1">
    <source>
        <dbReference type="ARBA" id="ARBA00004651"/>
    </source>
</evidence>
<dbReference type="PROSITE" id="PS50850">
    <property type="entry name" value="MFS"/>
    <property type="match status" value="1"/>
</dbReference>
<feature type="transmembrane region" description="Helical" evidence="7">
    <location>
        <begin position="92"/>
        <end position="115"/>
    </location>
</feature>